<evidence type="ECO:0000313" key="2">
    <source>
        <dbReference type="Proteomes" id="UP000628736"/>
    </source>
</evidence>
<dbReference type="RefSeq" id="WP_147571024.1">
    <property type="nucleotide sequence ID" value="NZ_JACOPO010000002.1"/>
</dbReference>
<protein>
    <submittedName>
        <fullName evidence="1">Uncharacterized protein</fullName>
    </submittedName>
</protein>
<gene>
    <name evidence="1" type="ORF">H8S11_03460</name>
</gene>
<sequence length="119" mass="13375">MKFKPELSTAVLERQLLDREFSAAWEAGRVRLGESCLFFPKFSGTTYLPYSQIVNAYLRQEEVNANLCCGRANFDQFFLMVRGTDGQLRRGQVLSKEKGKEALALLAAANPAIEIGYHP</sequence>
<keyword evidence="2" id="KW-1185">Reference proteome</keyword>
<accession>A0A8J6J8I4</accession>
<organism evidence="1 2">
    <name type="scientific">Flintibacter hominis</name>
    <dbReference type="NCBI Taxonomy" id="2763048"/>
    <lineage>
        <taxon>Bacteria</taxon>
        <taxon>Bacillati</taxon>
        <taxon>Bacillota</taxon>
        <taxon>Clostridia</taxon>
        <taxon>Eubacteriales</taxon>
        <taxon>Flintibacter</taxon>
    </lineage>
</organism>
<evidence type="ECO:0000313" key="1">
    <source>
        <dbReference type="EMBL" id="MBC5721877.1"/>
    </source>
</evidence>
<dbReference type="Proteomes" id="UP000628736">
    <property type="component" value="Unassembled WGS sequence"/>
</dbReference>
<name>A0A8J6J8I4_9FIRM</name>
<dbReference type="AlphaFoldDB" id="A0A8J6J8I4"/>
<reference evidence="1" key="1">
    <citation type="submission" date="2020-08" db="EMBL/GenBank/DDBJ databases">
        <title>Genome public.</title>
        <authorList>
            <person name="Liu C."/>
            <person name="Sun Q."/>
        </authorList>
    </citation>
    <scope>NUCLEOTIDE SEQUENCE</scope>
    <source>
        <strain evidence="1">NSJ-23</strain>
    </source>
</reference>
<proteinExistence type="predicted"/>
<dbReference type="EMBL" id="JACOPO010000002">
    <property type="protein sequence ID" value="MBC5721877.1"/>
    <property type="molecule type" value="Genomic_DNA"/>
</dbReference>
<comment type="caution">
    <text evidence="1">The sequence shown here is derived from an EMBL/GenBank/DDBJ whole genome shotgun (WGS) entry which is preliminary data.</text>
</comment>